<proteinExistence type="predicted"/>
<feature type="compositionally biased region" description="Low complexity" evidence="3">
    <location>
        <begin position="350"/>
        <end position="378"/>
    </location>
</feature>
<keyword evidence="1" id="KW-0560">Oxidoreductase</keyword>
<evidence type="ECO:0000313" key="5">
    <source>
        <dbReference type="EMBL" id="GAA0322872.1"/>
    </source>
</evidence>
<protein>
    <submittedName>
        <fullName evidence="5">LLM class flavin-dependent oxidoreductase</fullName>
    </submittedName>
</protein>
<comment type="caution">
    <text evidence="5">The sequence shown here is derived from an EMBL/GenBank/DDBJ whole genome shotgun (WGS) entry which is preliminary data.</text>
</comment>
<dbReference type="InterPro" id="IPR050766">
    <property type="entry name" value="Bact_Lucif_Oxidored"/>
</dbReference>
<feature type="region of interest" description="Disordered" evidence="3">
    <location>
        <begin position="338"/>
        <end position="384"/>
    </location>
</feature>
<evidence type="ECO:0000256" key="2">
    <source>
        <dbReference type="ARBA" id="ARBA00023033"/>
    </source>
</evidence>
<keyword evidence="2" id="KW-0503">Monooxygenase</keyword>
<dbReference type="PANTHER" id="PTHR30137">
    <property type="entry name" value="LUCIFERASE-LIKE MONOOXYGENASE"/>
    <property type="match status" value="1"/>
</dbReference>
<organism evidence="5 6">
    <name type="scientific">Streptomyces polychromogenes</name>
    <dbReference type="NCBI Taxonomy" id="67342"/>
    <lineage>
        <taxon>Bacteria</taxon>
        <taxon>Bacillati</taxon>
        <taxon>Actinomycetota</taxon>
        <taxon>Actinomycetes</taxon>
        <taxon>Kitasatosporales</taxon>
        <taxon>Streptomycetaceae</taxon>
        <taxon>Streptomyces</taxon>
    </lineage>
</organism>
<dbReference type="Proteomes" id="UP001501867">
    <property type="component" value="Unassembled WGS sequence"/>
</dbReference>
<dbReference type="NCBIfam" id="TIGR04036">
    <property type="entry name" value="LLM_CE1758_fam"/>
    <property type="match status" value="1"/>
</dbReference>
<evidence type="ECO:0000256" key="1">
    <source>
        <dbReference type="ARBA" id="ARBA00023002"/>
    </source>
</evidence>
<dbReference type="SUPFAM" id="SSF51679">
    <property type="entry name" value="Bacterial luciferase-like"/>
    <property type="match status" value="1"/>
</dbReference>
<gene>
    <name evidence="5" type="ORF">GCM10010302_72520</name>
</gene>
<evidence type="ECO:0000259" key="4">
    <source>
        <dbReference type="Pfam" id="PF00296"/>
    </source>
</evidence>
<dbReference type="Gene3D" id="3.20.20.30">
    <property type="entry name" value="Luciferase-like domain"/>
    <property type="match status" value="1"/>
</dbReference>
<name>A0ABP3FSS0_9ACTN</name>
<dbReference type="InterPro" id="IPR036661">
    <property type="entry name" value="Luciferase-like_sf"/>
</dbReference>
<evidence type="ECO:0000313" key="6">
    <source>
        <dbReference type="Proteomes" id="UP001501867"/>
    </source>
</evidence>
<dbReference type="PANTHER" id="PTHR30137:SF8">
    <property type="entry name" value="BLR5498 PROTEIN"/>
    <property type="match status" value="1"/>
</dbReference>
<sequence>MQFGIFSVGELAPDPRAGRMPTEHERIRAMTALAVRAEEAGLDVFATGEHHRPPYVCSSPATLLAYVAARTRRLILSTATTLITTNDPVRVAEEYALLQHLAGGRLDLIAGRGDTPDVYPWFGQDLREALALARENYALLHRLWRETDVDWRGRSRARLDGFTSTPRPLDGVPPFVWHASVRSPEAAERAAYYGDGFFAANLLAPVEHYARLIGLYRTRYAEHGHGTPEQAVVGLGGQLFVRARSQDALSEFRPYFDRSPAHAGHWSLEECAARTPLAVGSPGEVIEKILGHREAYGHCQRQLFAVDHAGIPLETALEQIDILGEHIVPVLRRELAASRPPTAPAPPRHPAAGGRPAAPAARTASVHTAPADHPAPAARPRRTH</sequence>
<reference evidence="6" key="1">
    <citation type="journal article" date="2019" name="Int. J. Syst. Evol. Microbiol.">
        <title>The Global Catalogue of Microorganisms (GCM) 10K type strain sequencing project: providing services to taxonomists for standard genome sequencing and annotation.</title>
        <authorList>
            <consortium name="The Broad Institute Genomics Platform"/>
            <consortium name="The Broad Institute Genome Sequencing Center for Infectious Disease"/>
            <person name="Wu L."/>
            <person name="Ma J."/>
        </authorList>
    </citation>
    <scope>NUCLEOTIDE SEQUENCE [LARGE SCALE GENOMIC DNA]</scope>
    <source>
        <strain evidence="6">JCM 4505</strain>
    </source>
</reference>
<dbReference type="EMBL" id="BAAABV010000031">
    <property type="protein sequence ID" value="GAA0322872.1"/>
    <property type="molecule type" value="Genomic_DNA"/>
</dbReference>
<dbReference type="InterPro" id="IPR023934">
    <property type="entry name" value="LLM_FMN-dep_put"/>
</dbReference>
<keyword evidence="6" id="KW-1185">Reference proteome</keyword>
<dbReference type="RefSeq" id="WP_344169324.1">
    <property type="nucleotide sequence ID" value="NZ_BAAABV010000031.1"/>
</dbReference>
<feature type="domain" description="Luciferase-like" evidence="4">
    <location>
        <begin position="1"/>
        <end position="295"/>
    </location>
</feature>
<accession>A0ABP3FSS0</accession>
<dbReference type="InterPro" id="IPR011251">
    <property type="entry name" value="Luciferase-like_dom"/>
</dbReference>
<dbReference type="Pfam" id="PF00296">
    <property type="entry name" value="Bac_luciferase"/>
    <property type="match status" value="1"/>
</dbReference>
<evidence type="ECO:0000256" key="3">
    <source>
        <dbReference type="SAM" id="MobiDB-lite"/>
    </source>
</evidence>